<dbReference type="InterPro" id="IPR001590">
    <property type="entry name" value="Peptidase_M12B"/>
</dbReference>
<dbReference type="Pfam" id="PF01562">
    <property type="entry name" value="Pep_M12B_propep"/>
    <property type="match status" value="1"/>
</dbReference>
<dbReference type="GO" id="GO:0008584">
    <property type="term" value="P:male gonad development"/>
    <property type="evidence" value="ECO:0007669"/>
    <property type="project" value="TreeGrafter"/>
</dbReference>
<dbReference type="CDD" id="cd04269">
    <property type="entry name" value="ZnMc_adamalysin_II_like"/>
    <property type="match status" value="1"/>
</dbReference>
<dbReference type="FunFam" id="4.10.70.10:FF:000001">
    <property type="entry name" value="Disintegrin and metalloproteinase domain-containing protein 22"/>
    <property type="match status" value="1"/>
</dbReference>
<comment type="caution">
    <text evidence="7">Lacks conserved residue(s) required for the propagation of feature annotation.</text>
</comment>
<keyword evidence="8" id="KW-0862">Zinc</keyword>
<dbReference type="AlphaFoldDB" id="G1TWM0"/>
<dbReference type="InterPro" id="IPR034027">
    <property type="entry name" value="Reprolysin_adamalysin"/>
</dbReference>
<feature type="domain" description="EGF-like" evidence="11">
    <location>
        <begin position="790"/>
        <end position="823"/>
    </location>
</feature>
<dbReference type="InParanoid" id="G1TWM0"/>
<dbReference type="SMART" id="SM00608">
    <property type="entry name" value="ACR"/>
    <property type="match status" value="1"/>
</dbReference>
<keyword evidence="4 10" id="KW-0472">Membrane</keyword>
<name>G1TWM0_RABIT</name>
<dbReference type="Pfam" id="PF01421">
    <property type="entry name" value="Reprolysin"/>
    <property type="match status" value="1"/>
</dbReference>
<dbReference type="InterPro" id="IPR036436">
    <property type="entry name" value="Disintegrin_dom_sf"/>
</dbReference>
<evidence type="ECO:0000256" key="3">
    <source>
        <dbReference type="ARBA" id="ARBA00022989"/>
    </source>
</evidence>
<evidence type="ECO:0000259" key="13">
    <source>
        <dbReference type="PROSITE" id="PS50215"/>
    </source>
</evidence>
<evidence type="ECO:0000313" key="14">
    <source>
        <dbReference type="Ensembl" id="ENSOCUP00000021466.2"/>
    </source>
</evidence>
<dbReference type="Ensembl" id="ENSOCUT00000013785.3">
    <property type="protein sequence ID" value="ENSOCUP00000021466.2"/>
    <property type="gene ID" value="ENSOCUG00000013791.3"/>
</dbReference>
<dbReference type="GO" id="GO:0009897">
    <property type="term" value="C:external side of plasma membrane"/>
    <property type="evidence" value="ECO:0007669"/>
    <property type="project" value="TreeGrafter"/>
</dbReference>
<evidence type="ECO:0000256" key="7">
    <source>
        <dbReference type="PROSITE-ProRule" id="PRU00076"/>
    </source>
</evidence>
<feature type="domain" description="Peptidase M12B" evidence="13">
    <location>
        <begin position="364"/>
        <end position="554"/>
    </location>
</feature>
<feature type="binding site" evidence="8">
    <location>
        <position position="509"/>
    </location>
    <ligand>
        <name>Zn(2+)</name>
        <dbReference type="ChEBI" id="CHEBI:29105"/>
        <note>catalytic</note>
    </ligand>
</feature>
<dbReference type="PROSITE" id="PS50026">
    <property type="entry name" value="EGF_3"/>
    <property type="match status" value="1"/>
</dbReference>
<keyword evidence="8" id="KW-0479">Metal-binding</keyword>
<dbReference type="SMR" id="G1TWM0"/>
<sequence>MLKGCTGPLKRAQWPVHPPIPTLCPREYRHGLKGQAMGRHEEPITSSPVHQFLYSSSISDPTLCSLSIHRPVTPFSLSSSCNLSSFPPRAPNRTSQRTNWMRWPGRAPAGKAGGTSPARVRSPRAGAPAPPAAAHGGVSREAAVARATPGWSTEASPEQTMRSAPTLLSRGRSLPVLVLATLLIDSLGDDLIFLPEWGFDSYEITIPKKLSFRAGKQGAASPLSYLLRLKGKKHVLHLRPKQLLIPPHLRVFSFTEVGELVEDQPYMPRDCAYLGSVEESEDSDATLITCMGGLRGVLNIDAQQYQMEPLKDAHHFEHVVYLLKREPSSNQTCGLTDDVVEQQMRRHRPKDALRDYSESYKHQKYLELVMVFDQGRYKFVNSNLSQVISDAILLTAIMDTYFQEINVRITLKALEVWTDFNKVYLDYPTLSEVLSRFLVYRRTDLYPRLPSDWTHLYVHRKYSDALAWSWGKVCSKIGAGSVSTFLDENVLGPATWTTHEVGHALGMQHDEEYCQCKGRRSCIMGTGRTGFSNCSYIFYIKFISLGANCLNNIPGLGYVIKRCGNKILEDHEECDCGSKEECRKDLCCEPNCKLKHGANCSIGLCCHACGFRPSGYVCRQEENECDLAEYCNGTSSFCPNDTYKQDGTPCKYHGLCFRKGCRSRFMQCQSIFGPDAKEAPDQCYEAVNLQGNQYGNCAIIGVSSYRKCDKENSICGRLQCINVKSIPDLPEHTTIISTYLQQENLMCWGTGYHLSMEPLGIPDLGVINDGTSCGEDRVCINRTCVNSSTLKFDCLPEKCNGRGVCNNNKNCHCMYGWAPPFCEEMGNGGSIDSGSPRRTRSDVSAPVEVVSLMMLRVILFAGSLVAVFFRQVIIKCFTPNLETPISKKHKGKKIRKSTKKETK</sequence>
<evidence type="ECO:0000256" key="1">
    <source>
        <dbReference type="ARBA" id="ARBA00004167"/>
    </source>
</evidence>
<feature type="disulfide bond" evidence="6">
    <location>
        <begin position="618"/>
        <end position="638"/>
    </location>
</feature>
<dbReference type="Pfam" id="PF00200">
    <property type="entry name" value="Disintegrin"/>
    <property type="match status" value="1"/>
</dbReference>
<evidence type="ECO:0000256" key="5">
    <source>
        <dbReference type="ARBA" id="ARBA00023157"/>
    </source>
</evidence>
<organism evidence="14 15">
    <name type="scientific">Oryctolagus cuniculus</name>
    <name type="common">Rabbit</name>
    <dbReference type="NCBI Taxonomy" id="9986"/>
    <lineage>
        <taxon>Eukaryota</taxon>
        <taxon>Metazoa</taxon>
        <taxon>Chordata</taxon>
        <taxon>Craniata</taxon>
        <taxon>Vertebrata</taxon>
        <taxon>Euteleostomi</taxon>
        <taxon>Mammalia</taxon>
        <taxon>Eutheria</taxon>
        <taxon>Euarchontoglires</taxon>
        <taxon>Glires</taxon>
        <taxon>Lagomorpha</taxon>
        <taxon>Leporidae</taxon>
        <taxon>Oryctolagus</taxon>
    </lineage>
</organism>
<feature type="transmembrane region" description="Helical" evidence="10">
    <location>
        <begin position="849"/>
        <end position="869"/>
    </location>
</feature>
<evidence type="ECO:0000256" key="2">
    <source>
        <dbReference type="ARBA" id="ARBA00022692"/>
    </source>
</evidence>
<evidence type="ECO:0000256" key="4">
    <source>
        <dbReference type="ARBA" id="ARBA00023136"/>
    </source>
</evidence>
<dbReference type="SUPFAM" id="SSF57552">
    <property type="entry name" value="Blood coagulation inhibitor (disintegrin)"/>
    <property type="match status" value="1"/>
</dbReference>
<evidence type="ECO:0000256" key="10">
    <source>
        <dbReference type="SAM" id="Phobius"/>
    </source>
</evidence>
<dbReference type="SMART" id="SM00050">
    <property type="entry name" value="DISIN"/>
    <property type="match status" value="1"/>
</dbReference>
<dbReference type="InterPro" id="IPR024079">
    <property type="entry name" value="MetalloPept_cat_dom_sf"/>
</dbReference>
<reference evidence="14 15" key="1">
    <citation type="journal article" date="2011" name="Nature">
        <title>A high-resolution map of human evolutionary constraint using 29 mammals.</title>
        <authorList>
            <person name="Lindblad-Toh K."/>
            <person name="Garber M."/>
            <person name="Zuk O."/>
            <person name="Lin M.F."/>
            <person name="Parker B.J."/>
            <person name="Washietl S."/>
            <person name="Kheradpour P."/>
            <person name="Ernst J."/>
            <person name="Jordan G."/>
            <person name="Mauceli E."/>
            <person name="Ward L.D."/>
            <person name="Lowe C.B."/>
            <person name="Holloway A.K."/>
            <person name="Clamp M."/>
            <person name="Gnerre S."/>
            <person name="Alfoldi J."/>
            <person name="Beal K."/>
            <person name="Chang J."/>
            <person name="Clawson H."/>
            <person name="Cuff J."/>
            <person name="Di Palma F."/>
            <person name="Fitzgerald S."/>
            <person name="Flicek P."/>
            <person name="Guttman M."/>
            <person name="Hubisz M.J."/>
            <person name="Jaffe D.B."/>
            <person name="Jungreis I."/>
            <person name="Kent W.J."/>
            <person name="Kostka D."/>
            <person name="Lara M."/>
            <person name="Martins A.L."/>
            <person name="Massingham T."/>
            <person name="Moltke I."/>
            <person name="Raney B.J."/>
            <person name="Rasmussen M.D."/>
            <person name="Robinson J."/>
            <person name="Stark A."/>
            <person name="Vilella A.J."/>
            <person name="Wen J."/>
            <person name="Xie X."/>
            <person name="Zody M.C."/>
            <person name="Baldwin J."/>
            <person name="Bloom T."/>
            <person name="Chin C.W."/>
            <person name="Heiman D."/>
            <person name="Nicol R."/>
            <person name="Nusbaum C."/>
            <person name="Young S."/>
            <person name="Wilkinson J."/>
            <person name="Worley K.C."/>
            <person name="Kovar C.L."/>
            <person name="Muzny D.M."/>
            <person name="Gibbs R.A."/>
            <person name="Cree A."/>
            <person name="Dihn H.H."/>
            <person name="Fowler G."/>
            <person name="Jhangiani S."/>
            <person name="Joshi V."/>
            <person name="Lee S."/>
            <person name="Lewis L.R."/>
            <person name="Nazareth L.V."/>
            <person name="Okwuonu G."/>
            <person name="Santibanez J."/>
            <person name="Warren W.C."/>
            <person name="Mardis E.R."/>
            <person name="Weinstock G.M."/>
            <person name="Wilson R.K."/>
            <person name="Delehaunty K."/>
            <person name="Dooling D."/>
            <person name="Fronik C."/>
            <person name="Fulton L."/>
            <person name="Fulton B."/>
            <person name="Graves T."/>
            <person name="Minx P."/>
            <person name="Sodergren E."/>
            <person name="Birney E."/>
            <person name="Margulies E.H."/>
            <person name="Herrero J."/>
            <person name="Green E.D."/>
            <person name="Haussler D."/>
            <person name="Siepel A."/>
            <person name="Goldman N."/>
            <person name="Pollard K.S."/>
            <person name="Pedersen J.S."/>
            <person name="Lander E.S."/>
            <person name="Kellis M."/>
        </authorList>
    </citation>
    <scope>NUCLEOTIDE SEQUENCE [LARGE SCALE GENOMIC DNA]</scope>
    <source>
        <strain evidence="14 15">Thorbecke inbred</strain>
    </source>
</reference>
<dbReference type="PROSITE" id="PS50214">
    <property type="entry name" value="DISINTEGRIN_2"/>
    <property type="match status" value="1"/>
</dbReference>
<proteinExistence type="predicted"/>
<evidence type="ECO:0000256" key="6">
    <source>
        <dbReference type="PROSITE-ProRule" id="PRU00068"/>
    </source>
</evidence>
<dbReference type="HOGENOM" id="CLU_012714_4_0_1"/>
<dbReference type="InterPro" id="IPR000742">
    <property type="entry name" value="EGF"/>
</dbReference>
<keyword evidence="7" id="KW-0245">EGF-like domain</keyword>
<dbReference type="Gene3D" id="4.10.70.10">
    <property type="entry name" value="Disintegrin domain"/>
    <property type="match status" value="1"/>
</dbReference>
<dbReference type="PRINTS" id="PR00289">
    <property type="entry name" value="DISINTEGRIN"/>
</dbReference>
<comment type="subcellular location">
    <subcellularLocation>
        <location evidence="1">Membrane</location>
        <topology evidence="1">Single-pass membrane protein</topology>
    </subcellularLocation>
</comment>
<feature type="binding site" evidence="8">
    <location>
        <position position="499"/>
    </location>
    <ligand>
        <name>Zn(2+)</name>
        <dbReference type="ChEBI" id="CHEBI:29105"/>
        <note>catalytic</note>
    </ligand>
</feature>
<dbReference type="Bgee" id="ENSOCUG00000013791">
    <property type="expression patterns" value="Expressed in testis"/>
</dbReference>
<evidence type="ECO:0000313" key="15">
    <source>
        <dbReference type="Proteomes" id="UP000001811"/>
    </source>
</evidence>
<evidence type="ECO:0000259" key="11">
    <source>
        <dbReference type="PROSITE" id="PS50026"/>
    </source>
</evidence>
<feature type="active site" evidence="8">
    <location>
        <position position="500"/>
    </location>
</feature>
<dbReference type="InterPro" id="IPR006586">
    <property type="entry name" value="ADAM_Cys-rich"/>
</dbReference>
<dbReference type="GO" id="GO:0006508">
    <property type="term" value="P:proteolysis"/>
    <property type="evidence" value="ECO:0007669"/>
    <property type="project" value="InterPro"/>
</dbReference>
<reference evidence="14" key="3">
    <citation type="submission" date="2025-09" db="UniProtKB">
        <authorList>
            <consortium name="Ensembl"/>
        </authorList>
    </citation>
    <scope>IDENTIFICATION</scope>
    <source>
        <strain evidence="14">Thorbecke</strain>
    </source>
</reference>
<evidence type="ECO:0000259" key="12">
    <source>
        <dbReference type="PROSITE" id="PS50214"/>
    </source>
</evidence>
<dbReference type="PANTHER" id="PTHR11905:SF148">
    <property type="entry name" value="DISINTEGRIN AND METALLOPROTEINASE DOMAIN-CONTAINING PROTEIN 30"/>
    <property type="match status" value="1"/>
</dbReference>
<keyword evidence="3 10" id="KW-1133">Transmembrane helix</keyword>
<dbReference type="InterPro" id="IPR001762">
    <property type="entry name" value="Disintegrin_dom"/>
</dbReference>
<keyword evidence="2 10" id="KW-0812">Transmembrane</keyword>
<dbReference type="InterPro" id="IPR002870">
    <property type="entry name" value="Peptidase_M12B_N"/>
</dbReference>
<dbReference type="PaxDb" id="9986-ENSOCUP00000021466"/>
<keyword evidence="15" id="KW-1185">Reference proteome</keyword>
<evidence type="ECO:0000256" key="8">
    <source>
        <dbReference type="PROSITE-ProRule" id="PRU00276"/>
    </source>
</evidence>
<feature type="region of interest" description="Disordered" evidence="9">
    <location>
        <begin position="85"/>
        <end position="139"/>
    </location>
</feature>
<accession>G1TWM0</accession>
<dbReference type="GeneTree" id="ENSGT00940000162954"/>
<reference evidence="14" key="2">
    <citation type="submission" date="2025-08" db="UniProtKB">
        <authorList>
            <consortium name="Ensembl"/>
        </authorList>
    </citation>
    <scope>IDENTIFICATION</scope>
    <source>
        <strain evidence="14">Thorbecke</strain>
    </source>
</reference>
<dbReference type="STRING" id="9986.ENSOCUP00000021466"/>
<feature type="domain" description="Disintegrin" evidence="12">
    <location>
        <begin position="560"/>
        <end position="646"/>
    </location>
</feature>
<dbReference type="SUPFAM" id="SSF55486">
    <property type="entry name" value="Metalloproteases ('zincins'), catalytic domain"/>
    <property type="match status" value="1"/>
</dbReference>
<dbReference type="EMBL" id="AAGW02000682">
    <property type="status" value="NOT_ANNOTATED_CDS"/>
    <property type="molecule type" value="Genomic_DNA"/>
</dbReference>
<dbReference type="PROSITE" id="PS50215">
    <property type="entry name" value="ADAM_MEPRO"/>
    <property type="match status" value="1"/>
</dbReference>
<dbReference type="GO" id="GO:0046872">
    <property type="term" value="F:metal ion binding"/>
    <property type="evidence" value="ECO:0007669"/>
    <property type="project" value="UniProtKB-KW"/>
</dbReference>
<dbReference type="GO" id="GO:0004222">
    <property type="term" value="F:metalloendopeptidase activity"/>
    <property type="evidence" value="ECO:0007669"/>
    <property type="project" value="InterPro"/>
</dbReference>
<protein>
    <submittedName>
        <fullName evidence="14">ADAM metallopeptidase domain 30</fullName>
    </submittedName>
</protein>
<feature type="disulfide bond" evidence="7">
    <location>
        <begin position="813"/>
        <end position="822"/>
    </location>
</feature>
<evidence type="ECO:0000256" key="9">
    <source>
        <dbReference type="SAM" id="MobiDB-lite"/>
    </source>
</evidence>
<feature type="binding site" evidence="8">
    <location>
        <position position="503"/>
    </location>
    <ligand>
        <name>Zn(2+)</name>
        <dbReference type="ChEBI" id="CHEBI:29105"/>
        <note>catalytic</note>
    </ligand>
</feature>
<dbReference type="Pfam" id="PF08516">
    <property type="entry name" value="ADAM_CR"/>
    <property type="match status" value="1"/>
</dbReference>
<keyword evidence="5 7" id="KW-1015">Disulfide bond</keyword>
<dbReference type="GO" id="GO:1990913">
    <property type="term" value="C:sperm head plasma membrane"/>
    <property type="evidence" value="ECO:0007669"/>
    <property type="project" value="TreeGrafter"/>
</dbReference>
<dbReference type="FunCoup" id="G1TWM0">
    <property type="interactions" value="24"/>
</dbReference>
<dbReference type="Proteomes" id="UP000001811">
    <property type="component" value="Chromosome 13"/>
</dbReference>
<dbReference type="PANTHER" id="PTHR11905">
    <property type="entry name" value="ADAM A DISINTEGRIN AND METALLOPROTEASE DOMAIN"/>
    <property type="match status" value="1"/>
</dbReference>
<feature type="compositionally biased region" description="Low complexity" evidence="9">
    <location>
        <begin position="116"/>
        <end position="139"/>
    </location>
</feature>
<dbReference type="PROSITE" id="PS01186">
    <property type="entry name" value="EGF_2"/>
    <property type="match status" value="1"/>
</dbReference>
<gene>
    <name evidence="14" type="primary">ADAM30</name>
</gene>
<dbReference type="eggNOG" id="KOG3607">
    <property type="taxonomic scope" value="Eukaryota"/>
</dbReference>
<dbReference type="Gene3D" id="3.40.390.10">
    <property type="entry name" value="Collagenase (Catalytic Domain)"/>
    <property type="match status" value="1"/>
</dbReference>